<evidence type="ECO:0000313" key="3">
    <source>
        <dbReference type="Proteomes" id="UP000761411"/>
    </source>
</evidence>
<organism evidence="2 3">
    <name type="scientific">Mesobacillus boroniphilus</name>
    <dbReference type="NCBI Taxonomy" id="308892"/>
    <lineage>
        <taxon>Bacteria</taxon>
        <taxon>Bacillati</taxon>
        <taxon>Bacillota</taxon>
        <taxon>Bacilli</taxon>
        <taxon>Bacillales</taxon>
        <taxon>Bacillaceae</taxon>
        <taxon>Mesobacillus</taxon>
    </lineage>
</organism>
<dbReference type="RefSeq" id="WP_213367714.1">
    <property type="nucleotide sequence ID" value="NZ_QTKX01000001.1"/>
</dbReference>
<sequence>MNIEELRDKLSKELASCKGRASLFLEIEGLTIEFNSNVVYQSASLIKLPILFEALRQIEAGKLQKDSLVTIRESDKIGDTGVLQAMKVKQLPVEDLLSLMIIVSDNSATNLLIDLIGVNSINSTMSRIGMKNSILQRKMLDFQAIQSSSDNFTSAADIALCLKEAVAGRLINKHSRETFHSFLNQQQFKEKLPVYMDDTLLKIGNKTGELPGVEHDCGIITYGKKQAFIVVLIDSLSDPESGKSTIRQVGKHINSFIEGVSTVSDHFC</sequence>
<dbReference type="Pfam" id="PF13354">
    <property type="entry name" value="Beta-lactamase2"/>
    <property type="match status" value="1"/>
</dbReference>
<dbReference type="PANTHER" id="PTHR35333:SF3">
    <property type="entry name" value="BETA-LACTAMASE-TYPE TRANSPEPTIDASE FOLD CONTAINING PROTEIN"/>
    <property type="match status" value="1"/>
</dbReference>
<dbReference type="EMBL" id="QTKX01000001">
    <property type="protein sequence ID" value="MBS8264204.1"/>
    <property type="molecule type" value="Genomic_DNA"/>
</dbReference>
<dbReference type="GO" id="GO:0030655">
    <property type="term" value="P:beta-lactam antibiotic catabolic process"/>
    <property type="evidence" value="ECO:0007669"/>
    <property type="project" value="InterPro"/>
</dbReference>
<gene>
    <name evidence="2" type="ORF">DYI25_07120</name>
</gene>
<dbReference type="InterPro" id="IPR000871">
    <property type="entry name" value="Beta-lactam_class-A"/>
</dbReference>
<dbReference type="AlphaFoldDB" id="A0A944GW28"/>
<name>A0A944GW28_9BACI</name>
<feature type="domain" description="Beta-lactamase class A catalytic" evidence="1">
    <location>
        <begin position="31"/>
        <end position="231"/>
    </location>
</feature>
<keyword evidence="3" id="KW-1185">Reference proteome</keyword>
<dbReference type="Gene3D" id="3.40.710.10">
    <property type="entry name" value="DD-peptidase/beta-lactamase superfamily"/>
    <property type="match status" value="1"/>
</dbReference>
<dbReference type="InterPro" id="IPR012338">
    <property type="entry name" value="Beta-lactam/transpept-like"/>
</dbReference>
<dbReference type="SUPFAM" id="SSF56601">
    <property type="entry name" value="beta-lactamase/transpeptidase-like"/>
    <property type="match status" value="1"/>
</dbReference>
<comment type="caution">
    <text evidence="2">The sequence shown here is derived from an EMBL/GenBank/DDBJ whole genome shotgun (WGS) entry which is preliminary data.</text>
</comment>
<protein>
    <submittedName>
        <fullName evidence="2">Serine hydrolase</fullName>
    </submittedName>
</protein>
<keyword evidence="2" id="KW-0378">Hydrolase</keyword>
<accession>A0A944GW28</accession>
<evidence type="ECO:0000259" key="1">
    <source>
        <dbReference type="Pfam" id="PF13354"/>
    </source>
</evidence>
<dbReference type="Proteomes" id="UP000761411">
    <property type="component" value="Unassembled WGS sequence"/>
</dbReference>
<proteinExistence type="predicted"/>
<dbReference type="GO" id="GO:0008800">
    <property type="term" value="F:beta-lactamase activity"/>
    <property type="evidence" value="ECO:0007669"/>
    <property type="project" value="InterPro"/>
</dbReference>
<evidence type="ECO:0000313" key="2">
    <source>
        <dbReference type="EMBL" id="MBS8264204.1"/>
    </source>
</evidence>
<reference evidence="2 3" key="1">
    <citation type="journal article" date="2021" name="Microorganisms">
        <title>Bacterial Dimethylsulfoniopropionate Biosynthesis in the East China Sea.</title>
        <authorList>
            <person name="Liu J."/>
            <person name="Zhang Y."/>
            <person name="Liu J."/>
            <person name="Zhong H."/>
            <person name="Williams B.T."/>
            <person name="Zheng Y."/>
            <person name="Curson A.R.J."/>
            <person name="Sun C."/>
            <person name="Sun H."/>
            <person name="Song D."/>
            <person name="Wagner Mackenzie B."/>
            <person name="Bermejo Martinez A."/>
            <person name="Todd J.D."/>
            <person name="Zhang X.H."/>
        </authorList>
    </citation>
    <scope>NUCLEOTIDE SEQUENCE [LARGE SCALE GENOMIC DNA]</scope>
    <source>
        <strain evidence="2 3">ESS08</strain>
    </source>
</reference>
<dbReference type="PANTHER" id="PTHR35333">
    <property type="entry name" value="BETA-LACTAMASE"/>
    <property type="match status" value="1"/>
</dbReference>
<dbReference type="GO" id="GO:0046677">
    <property type="term" value="P:response to antibiotic"/>
    <property type="evidence" value="ECO:0007669"/>
    <property type="project" value="InterPro"/>
</dbReference>
<dbReference type="InterPro" id="IPR045155">
    <property type="entry name" value="Beta-lactam_cat"/>
</dbReference>